<organism evidence="6 7">
    <name type="scientific">Trametes pubescens</name>
    <name type="common">White-rot fungus</name>
    <dbReference type="NCBI Taxonomy" id="154538"/>
    <lineage>
        <taxon>Eukaryota</taxon>
        <taxon>Fungi</taxon>
        <taxon>Dikarya</taxon>
        <taxon>Basidiomycota</taxon>
        <taxon>Agaricomycotina</taxon>
        <taxon>Agaricomycetes</taxon>
        <taxon>Polyporales</taxon>
        <taxon>Polyporaceae</taxon>
        <taxon>Trametes</taxon>
    </lineage>
</organism>
<dbReference type="Gene3D" id="6.10.140.2220">
    <property type="match status" value="1"/>
</dbReference>
<dbReference type="Proteomes" id="UP000184267">
    <property type="component" value="Unassembled WGS sequence"/>
</dbReference>
<evidence type="ECO:0000256" key="4">
    <source>
        <dbReference type="PROSITE-ProRule" id="PRU00134"/>
    </source>
</evidence>
<dbReference type="PROSITE" id="PS01360">
    <property type="entry name" value="ZF_MYND_1"/>
    <property type="match status" value="1"/>
</dbReference>
<evidence type="ECO:0000313" key="6">
    <source>
        <dbReference type="EMBL" id="OJT13569.1"/>
    </source>
</evidence>
<accession>A0A1M2W125</accession>
<dbReference type="AlphaFoldDB" id="A0A1M2W125"/>
<name>A0A1M2W125_TRAPU</name>
<gene>
    <name evidence="6" type="ORF">TRAPUB_9885</name>
</gene>
<evidence type="ECO:0000256" key="3">
    <source>
        <dbReference type="ARBA" id="ARBA00022833"/>
    </source>
</evidence>
<evidence type="ECO:0000256" key="2">
    <source>
        <dbReference type="ARBA" id="ARBA00022771"/>
    </source>
</evidence>
<dbReference type="PROSITE" id="PS50865">
    <property type="entry name" value="ZF_MYND_2"/>
    <property type="match status" value="1"/>
</dbReference>
<dbReference type="SUPFAM" id="SSF144232">
    <property type="entry name" value="HIT/MYND zinc finger-like"/>
    <property type="match status" value="1"/>
</dbReference>
<dbReference type="OrthoDB" id="432970at2759"/>
<keyword evidence="3" id="KW-0862">Zinc</keyword>
<dbReference type="InterPro" id="IPR002893">
    <property type="entry name" value="Znf_MYND"/>
</dbReference>
<dbReference type="EMBL" id="MNAD01000395">
    <property type="protein sequence ID" value="OJT13569.1"/>
    <property type="molecule type" value="Genomic_DNA"/>
</dbReference>
<feature type="domain" description="MYND-type" evidence="5">
    <location>
        <begin position="145"/>
        <end position="183"/>
    </location>
</feature>
<evidence type="ECO:0000313" key="7">
    <source>
        <dbReference type="Proteomes" id="UP000184267"/>
    </source>
</evidence>
<evidence type="ECO:0000259" key="5">
    <source>
        <dbReference type="PROSITE" id="PS50865"/>
    </source>
</evidence>
<reference evidence="6 7" key="1">
    <citation type="submission" date="2016-10" db="EMBL/GenBank/DDBJ databases">
        <title>Genome sequence of the basidiomycete white-rot fungus Trametes pubescens.</title>
        <authorList>
            <person name="Makela M.R."/>
            <person name="Granchi Z."/>
            <person name="Peng M."/>
            <person name="De Vries R.P."/>
            <person name="Grigoriev I."/>
            <person name="Riley R."/>
            <person name="Hilden K."/>
        </authorList>
    </citation>
    <scope>NUCLEOTIDE SEQUENCE [LARGE SCALE GENOMIC DNA]</scope>
    <source>
        <strain evidence="6 7">FBCC735</strain>
    </source>
</reference>
<keyword evidence="2 4" id="KW-0863">Zinc-finger</keyword>
<comment type="caution">
    <text evidence="6">The sequence shown here is derived from an EMBL/GenBank/DDBJ whole genome shotgun (WGS) entry which is preliminary data.</text>
</comment>
<keyword evidence="7" id="KW-1185">Reference proteome</keyword>
<dbReference type="GO" id="GO:0008270">
    <property type="term" value="F:zinc ion binding"/>
    <property type="evidence" value="ECO:0007669"/>
    <property type="project" value="UniProtKB-KW"/>
</dbReference>
<proteinExistence type="predicted"/>
<evidence type="ECO:0000256" key="1">
    <source>
        <dbReference type="ARBA" id="ARBA00022723"/>
    </source>
</evidence>
<protein>
    <recommendedName>
        <fullName evidence="5">MYND-type domain-containing protein</fullName>
    </recommendedName>
</protein>
<dbReference type="Pfam" id="PF01753">
    <property type="entry name" value="zf-MYND"/>
    <property type="match status" value="1"/>
</dbReference>
<sequence>MRPIVDPWFQEVVKEKIEAFHFSEGEIRTWKQLLPVLVERCRATWRHTANCEYGRIPLEPETTSGDPLCSCGRGKDVDGMHKVATWRNLAPFVTRIALSPLFAVPYLETIQDREYIQRVFQTALASGVFGAPSGSGLPDWLGPRCAECSKPSDDLQKCARCKAVSYCSKGCQKAHWKKHKPTCVAPM</sequence>
<keyword evidence="1" id="KW-0479">Metal-binding</keyword>